<organism evidence="1 2">
    <name type="scientific">Sphaerodactylus townsendi</name>
    <dbReference type="NCBI Taxonomy" id="933632"/>
    <lineage>
        <taxon>Eukaryota</taxon>
        <taxon>Metazoa</taxon>
        <taxon>Chordata</taxon>
        <taxon>Craniata</taxon>
        <taxon>Vertebrata</taxon>
        <taxon>Euteleostomi</taxon>
        <taxon>Lepidosauria</taxon>
        <taxon>Squamata</taxon>
        <taxon>Bifurcata</taxon>
        <taxon>Gekkota</taxon>
        <taxon>Sphaerodactylidae</taxon>
        <taxon>Sphaerodactylus</taxon>
    </lineage>
</organism>
<evidence type="ECO:0000313" key="2">
    <source>
        <dbReference type="Proteomes" id="UP000827872"/>
    </source>
</evidence>
<protein>
    <submittedName>
        <fullName evidence="1">Uncharacterized protein</fullName>
    </submittedName>
</protein>
<keyword evidence="2" id="KW-1185">Reference proteome</keyword>
<gene>
    <name evidence="1" type="ORF">K3G42_015507</name>
</gene>
<name>A0ACB8FNR8_9SAUR</name>
<proteinExistence type="predicted"/>
<evidence type="ECO:0000313" key="1">
    <source>
        <dbReference type="EMBL" id="KAH8006942.1"/>
    </source>
</evidence>
<dbReference type="Proteomes" id="UP000827872">
    <property type="component" value="Linkage Group LG06"/>
</dbReference>
<sequence>MPPDTEETELLLLVVTLLCHWTRVVSAAQAFMRAMAVHESLQQASALSPDRAASPTTKTKEERSEGATQLQCSEDEGMSGDPGGALSTAGRSASETTTRAVGTQTEPSLDANYKDLERRLAVVEKWMNRRKGHGRGGSWRSGGAAEKAGKPHGARSLCMNGRHLPLQPSLEAPPLHRLGLSLLHRGICRVSEHANRRCTRLSTVILGSGEVSSSMVNGVERVRGQCCAKKQNE</sequence>
<accession>A0ACB8FNR8</accession>
<reference evidence="1" key="1">
    <citation type="submission" date="2021-08" db="EMBL/GenBank/DDBJ databases">
        <title>The first chromosome-level gecko genome reveals the dynamic sex chromosomes of Neotropical dwarf geckos (Sphaerodactylidae: Sphaerodactylus).</title>
        <authorList>
            <person name="Pinto B.J."/>
            <person name="Keating S.E."/>
            <person name="Gamble T."/>
        </authorList>
    </citation>
    <scope>NUCLEOTIDE SEQUENCE</scope>
    <source>
        <strain evidence="1">TG3544</strain>
    </source>
</reference>
<dbReference type="EMBL" id="CM037619">
    <property type="protein sequence ID" value="KAH8006942.1"/>
    <property type="molecule type" value="Genomic_DNA"/>
</dbReference>
<comment type="caution">
    <text evidence="1">The sequence shown here is derived from an EMBL/GenBank/DDBJ whole genome shotgun (WGS) entry which is preliminary data.</text>
</comment>